<dbReference type="EMBL" id="JAOSHN010000010">
    <property type="protein sequence ID" value="MCU7380513.1"/>
    <property type="molecule type" value="Genomic_DNA"/>
</dbReference>
<sequence length="124" mass="13742">MFKVNILPGQGFQEFTIWEMKGTVSDTGRAGGSYNQTEEKCLGILTTAKPKEIEQWQQKGHPVTHKITQFGTTPEAAETNYLISAADQQFYVQGTKNPGGLDVTRIYYVEERKDLRIGGAGNGK</sequence>
<keyword evidence="2" id="KW-1185">Reference proteome</keyword>
<dbReference type="RefSeq" id="WP_269478763.1">
    <property type="nucleotide sequence ID" value="NZ_JAOSHN010000010.1"/>
</dbReference>
<gene>
    <name evidence="1" type="ORF">OBO34_19560</name>
</gene>
<name>A0A9J6QYE2_9FIRM</name>
<accession>A0A9J6QYE2</accession>
<evidence type="ECO:0000313" key="1">
    <source>
        <dbReference type="EMBL" id="MCU7380513.1"/>
    </source>
</evidence>
<proteinExistence type="predicted"/>
<evidence type="ECO:0000313" key="2">
    <source>
        <dbReference type="Proteomes" id="UP001065549"/>
    </source>
</evidence>
<protein>
    <submittedName>
        <fullName evidence="1">Uncharacterized protein</fullName>
    </submittedName>
</protein>
<reference evidence="1" key="1">
    <citation type="submission" date="2022-09" db="EMBL/GenBank/DDBJ databases">
        <title>Culturomic study of gut microbiota in children with autism spectrum disorder.</title>
        <authorList>
            <person name="Efimov B.A."/>
            <person name="Chaplin A.V."/>
            <person name="Sokolova S.R."/>
            <person name="Pikina A.P."/>
            <person name="Korzhanova M."/>
            <person name="Belova V."/>
            <person name="Korostin D."/>
        </authorList>
    </citation>
    <scope>NUCLEOTIDE SEQUENCE</scope>
    <source>
        <strain evidence="1">ASD5510</strain>
    </source>
</reference>
<dbReference type="Proteomes" id="UP001065549">
    <property type="component" value="Unassembled WGS sequence"/>
</dbReference>
<dbReference type="AlphaFoldDB" id="A0A9J6QYE2"/>
<organism evidence="1 2">
    <name type="scientific">Hominibacterium faecale</name>
    <dbReference type="NCBI Taxonomy" id="2839743"/>
    <lineage>
        <taxon>Bacteria</taxon>
        <taxon>Bacillati</taxon>
        <taxon>Bacillota</taxon>
        <taxon>Clostridia</taxon>
        <taxon>Peptostreptococcales</taxon>
        <taxon>Anaerovoracaceae</taxon>
        <taxon>Hominibacterium</taxon>
    </lineage>
</organism>
<comment type="caution">
    <text evidence="1">The sequence shown here is derived from an EMBL/GenBank/DDBJ whole genome shotgun (WGS) entry which is preliminary data.</text>
</comment>